<feature type="domain" description="STAS" evidence="3">
    <location>
        <begin position="1"/>
        <end position="110"/>
    </location>
</feature>
<dbReference type="PROSITE" id="PS50801">
    <property type="entry name" value="STAS"/>
    <property type="match status" value="1"/>
</dbReference>
<dbReference type="EMBL" id="JACBAZ010000006">
    <property type="protein sequence ID" value="NWK56785.1"/>
    <property type="molecule type" value="Genomic_DNA"/>
</dbReference>
<dbReference type="AlphaFoldDB" id="A0A851GNT0"/>
<dbReference type="PANTHER" id="PTHR33495">
    <property type="entry name" value="ANTI-SIGMA FACTOR ANTAGONIST TM_1081-RELATED-RELATED"/>
    <property type="match status" value="1"/>
</dbReference>
<reference evidence="4 5" key="1">
    <citation type="submission" date="2020-07" db="EMBL/GenBank/DDBJ databases">
        <title>Roseicoccus Jingziensis gen. nov., sp. nov., isolated from coastal seawater.</title>
        <authorList>
            <person name="Feng X."/>
        </authorList>
    </citation>
    <scope>NUCLEOTIDE SEQUENCE [LARGE SCALE GENOMIC DNA]</scope>
    <source>
        <strain evidence="4 5">N1E253</strain>
    </source>
</reference>
<evidence type="ECO:0000259" key="3">
    <source>
        <dbReference type="PROSITE" id="PS50801"/>
    </source>
</evidence>
<dbReference type="CDD" id="cd07043">
    <property type="entry name" value="STAS_anti-anti-sigma_factors"/>
    <property type="match status" value="1"/>
</dbReference>
<evidence type="ECO:0000256" key="2">
    <source>
        <dbReference type="RuleBase" id="RU003749"/>
    </source>
</evidence>
<keyword evidence="5" id="KW-1185">Reference proteome</keyword>
<dbReference type="PANTHER" id="PTHR33495:SF14">
    <property type="entry name" value="ANTI-SIGMA FACTOR ANTAGONIST"/>
    <property type="match status" value="1"/>
</dbReference>
<comment type="similarity">
    <text evidence="1 2">Belongs to the anti-sigma-factor antagonist family.</text>
</comment>
<protein>
    <recommendedName>
        <fullName evidence="2">Anti-sigma factor antagonist</fullName>
    </recommendedName>
</protein>
<dbReference type="InterPro" id="IPR002645">
    <property type="entry name" value="STAS_dom"/>
</dbReference>
<dbReference type="InterPro" id="IPR036513">
    <property type="entry name" value="STAS_dom_sf"/>
</dbReference>
<proteinExistence type="inferred from homology"/>
<dbReference type="Pfam" id="PF01740">
    <property type="entry name" value="STAS"/>
    <property type="match status" value="1"/>
</dbReference>
<comment type="caution">
    <text evidence="4">The sequence shown here is derived from an EMBL/GenBank/DDBJ whole genome shotgun (WGS) entry which is preliminary data.</text>
</comment>
<name>A0A851GNT0_9BACT</name>
<evidence type="ECO:0000313" key="4">
    <source>
        <dbReference type="EMBL" id="NWK56785.1"/>
    </source>
</evidence>
<dbReference type="InterPro" id="IPR003658">
    <property type="entry name" value="Anti-sigma_ant"/>
</dbReference>
<dbReference type="NCBIfam" id="TIGR00377">
    <property type="entry name" value="ant_ant_sig"/>
    <property type="match status" value="1"/>
</dbReference>
<dbReference type="SUPFAM" id="SSF52091">
    <property type="entry name" value="SpoIIaa-like"/>
    <property type="match status" value="1"/>
</dbReference>
<dbReference type="GO" id="GO:0043856">
    <property type="term" value="F:anti-sigma factor antagonist activity"/>
    <property type="evidence" value="ECO:0007669"/>
    <property type="project" value="InterPro"/>
</dbReference>
<accession>A0A851GNT0</accession>
<evidence type="ECO:0000256" key="1">
    <source>
        <dbReference type="ARBA" id="ARBA00009013"/>
    </source>
</evidence>
<dbReference type="Proteomes" id="UP000557872">
    <property type="component" value="Unassembled WGS sequence"/>
</dbReference>
<evidence type="ECO:0000313" key="5">
    <source>
        <dbReference type="Proteomes" id="UP000557872"/>
    </source>
</evidence>
<sequence length="113" mass="12385">MKINVSQQEDITIVSPVARWDSANADQAEELLQKTLDSGANKVIIDFTDTTFVCSSGLRTLLITQQSLQKSKGKFALCVANEVIINILSNSGFLPTMAHFDTLEEACNYIKSS</sequence>
<dbReference type="RefSeq" id="WP_178933585.1">
    <property type="nucleotide sequence ID" value="NZ_JACBAZ010000006.1"/>
</dbReference>
<dbReference type="Gene3D" id="3.30.750.24">
    <property type="entry name" value="STAS domain"/>
    <property type="match status" value="1"/>
</dbReference>
<organism evidence="4 5">
    <name type="scientific">Oceaniferula marina</name>
    <dbReference type="NCBI Taxonomy" id="2748318"/>
    <lineage>
        <taxon>Bacteria</taxon>
        <taxon>Pseudomonadati</taxon>
        <taxon>Verrucomicrobiota</taxon>
        <taxon>Verrucomicrobiia</taxon>
        <taxon>Verrucomicrobiales</taxon>
        <taxon>Verrucomicrobiaceae</taxon>
        <taxon>Oceaniferula</taxon>
    </lineage>
</organism>
<gene>
    <name evidence="4" type="ORF">HW115_14275</name>
</gene>